<keyword evidence="7" id="KW-0238">DNA-binding</keyword>
<dbReference type="GO" id="GO:0008270">
    <property type="term" value="F:zinc ion binding"/>
    <property type="evidence" value="ECO:0007669"/>
    <property type="project" value="UniProtKB-KW"/>
</dbReference>
<dbReference type="GO" id="GO:0005634">
    <property type="term" value="C:nucleus"/>
    <property type="evidence" value="ECO:0007669"/>
    <property type="project" value="UniProtKB-SubCell"/>
</dbReference>
<feature type="region of interest" description="Disordered" evidence="11">
    <location>
        <begin position="248"/>
        <end position="268"/>
    </location>
</feature>
<evidence type="ECO:0000313" key="13">
    <source>
        <dbReference type="EMBL" id="KAG7604745.1"/>
    </source>
</evidence>
<keyword evidence="9" id="KW-0539">Nucleus</keyword>
<keyword evidence="3" id="KW-0479">Metal-binding</keyword>
<feature type="domain" description="SBP-type" evidence="12">
    <location>
        <begin position="184"/>
        <end position="261"/>
    </location>
</feature>
<sequence>MEISLRHFNFGGQCLMECNAKPPFQWELENLISFGTSTAEVPRKLKPMEWEIDGFDCTSLYSSSFDAVAYGGSSGSDIAHAFSKSSKSTSISSSSTEVRTHNFTSETGESLPGEFAKGIDTSPTLELSFGSGDPVLGLKLGKRTYFEDFWEVENAKGLGLPVSLASSSVSPVKKSKSIPQRLQTPHCQVEGCNLDLSSAKDYHRKHRICENHSKFPKVVVSGVERRFCQQCSRFHCLSEFDEKKRSCRRRLSDHNARRRKPNPGRTYDGKPQVDFVWNRFALIHPRSEEKFLWPSSKPVPSRVLMPQPAKTEISNKLFTEHSRFGLLDPKTKSARAELFSKEKVTISSHMGASQDLDGALSLLSNSTTWVSSSDQPRRFTLDHHPSSNLQPIANRSAAQLSSVSGYWQPDPPAVEGPTALHRNGAGQFNENYFSLNQFYN</sequence>
<evidence type="ECO:0000256" key="1">
    <source>
        <dbReference type="ARBA" id="ARBA00001947"/>
    </source>
</evidence>
<dbReference type="Proteomes" id="UP000694240">
    <property type="component" value="Chromosome 5"/>
</dbReference>
<keyword evidence="4 10" id="KW-0863">Zinc-finger</keyword>
<keyword evidence="8" id="KW-0804">Transcription</keyword>
<protein>
    <submittedName>
        <fullName evidence="13">SBP domain</fullName>
    </submittedName>
</protein>
<accession>A0A8T2CYR1</accession>
<evidence type="ECO:0000256" key="9">
    <source>
        <dbReference type="ARBA" id="ARBA00023242"/>
    </source>
</evidence>
<dbReference type="FunFam" id="4.10.1100.10:FF:000001">
    <property type="entry name" value="Squamosa promoter-binding-like protein 14"/>
    <property type="match status" value="1"/>
</dbReference>
<gene>
    <name evidence="13" type="ORF">ISN45_At05g038050</name>
</gene>
<feature type="region of interest" description="Disordered" evidence="11">
    <location>
        <begin position="88"/>
        <end position="112"/>
    </location>
</feature>
<keyword evidence="5" id="KW-0862">Zinc</keyword>
<comment type="cofactor">
    <cofactor evidence="1">
        <name>Zn(2+)</name>
        <dbReference type="ChEBI" id="CHEBI:29105"/>
    </cofactor>
</comment>
<dbReference type="EMBL" id="JAEFBK010000005">
    <property type="protein sequence ID" value="KAG7604745.1"/>
    <property type="molecule type" value="Genomic_DNA"/>
</dbReference>
<evidence type="ECO:0000256" key="3">
    <source>
        <dbReference type="ARBA" id="ARBA00022723"/>
    </source>
</evidence>
<evidence type="ECO:0000259" key="12">
    <source>
        <dbReference type="PROSITE" id="PS51141"/>
    </source>
</evidence>
<evidence type="ECO:0000256" key="11">
    <source>
        <dbReference type="SAM" id="MobiDB-lite"/>
    </source>
</evidence>
<evidence type="ECO:0000256" key="4">
    <source>
        <dbReference type="ARBA" id="ARBA00022771"/>
    </source>
</evidence>
<dbReference type="PROSITE" id="PS51141">
    <property type="entry name" value="ZF_SBP"/>
    <property type="match status" value="1"/>
</dbReference>
<evidence type="ECO:0000313" key="14">
    <source>
        <dbReference type="Proteomes" id="UP000694240"/>
    </source>
</evidence>
<dbReference type="Pfam" id="PF03110">
    <property type="entry name" value="SBP"/>
    <property type="match status" value="1"/>
</dbReference>
<dbReference type="PANTHER" id="PTHR31251">
    <property type="entry name" value="SQUAMOSA PROMOTER-BINDING-LIKE PROTEIN 4"/>
    <property type="match status" value="1"/>
</dbReference>
<keyword evidence="6" id="KW-0805">Transcription regulation</keyword>
<comment type="caution">
    <text evidence="13">The sequence shown here is derived from an EMBL/GenBank/DDBJ whole genome shotgun (WGS) entry which is preliminary data.</text>
</comment>
<evidence type="ECO:0000256" key="10">
    <source>
        <dbReference type="PROSITE-ProRule" id="PRU00470"/>
    </source>
</evidence>
<organism evidence="13 14">
    <name type="scientific">Arabidopsis thaliana x Arabidopsis arenosa</name>
    <dbReference type="NCBI Taxonomy" id="1240361"/>
    <lineage>
        <taxon>Eukaryota</taxon>
        <taxon>Viridiplantae</taxon>
        <taxon>Streptophyta</taxon>
        <taxon>Embryophyta</taxon>
        <taxon>Tracheophyta</taxon>
        <taxon>Spermatophyta</taxon>
        <taxon>Magnoliopsida</taxon>
        <taxon>eudicotyledons</taxon>
        <taxon>Gunneridae</taxon>
        <taxon>Pentapetalae</taxon>
        <taxon>rosids</taxon>
        <taxon>malvids</taxon>
        <taxon>Brassicales</taxon>
        <taxon>Brassicaceae</taxon>
        <taxon>Camelineae</taxon>
        <taxon>Arabidopsis</taxon>
    </lineage>
</organism>
<comment type="subcellular location">
    <subcellularLocation>
        <location evidence="2">Nucleus</location>
    </subcellularLocation>
</comment>
<evidence type="ECO:0000256" key="2">
    <source>
        <dbReference type="ARBA" id="ARBA00004123"/>
    </source>
</evidence>
<evidence type="ECO:0000256" key="7">
    <source>
        <dbReference type="ARBA" id="ARBA00023125"/>
    </source>
</evidence>
<dbReference type="InterPro" id="IPR044817">
    <property type="entry name" value="SBP-like"/>
</dbReference>
<evidence type="ECO:0000256" key="8">
    <source>
        <dbReference type="ARBA" id="ARBA00023163"/>
    </source>
</evidence>
<name>A0A8T2CYR1_9BRAS</name>
<evidence type="ECO:0000256" key="6">
    <source>
        <dbReference type="ARBA" id="ARBA00023015"/>
    </source>
</evidence>
<evidence type="ECO:0000256" key="5">
    <source>
        <dbReference type="ARBA" id="ARBA00022833"/>
    </source>
</evidence>
<keyword evidence="14" id="KW-1185">Reference proteome</keyword>
<dbReference type="InterPro" id="IPR004333">
    <property type="entry name" value="SBP_dom"/>
</dbReference>
<proteinExistence type="predicted"/>
<dbReference type="PANTHER" id="PTHR31251:SF74">
    <property type="entry name" value="SQUAMOSA PROMOTER-BINDING-LIKE PROTEIN 2"/>
    <property type="match status" value="1"/>
</dbReference>
<dbReference type="AlphaFoldDB" id="A0A8T2CYR1"/>
<reference evidence="13 14" key="1">
    <citation type="submission" date="2020-12" db="EMBL/GenBank/DDBJ databases">
        <title>Concerted genomic and epigenomic changes stabilize Arabidopsis allopolyploids.</title>
        <authorList>
            <person name="Chen Z."/>
        </authorList>
    </citation>
    <scope>NUCLEOTIDE SEQUENCE [LARGE SCALE GENOMIC DNA]</scope>
    <source>
        <strain evidence="13">Allo738</strain>
        <tissue evidence="13">Leaf</tissue>
    </source>
</reference>
<dbReference type="GO" id="GO:0003677">
    <property type="term" value="F:DNA binding"/>
    <property type="evidence" value="ECO:0007669"/>
    <property type="project" value="UniProtKB-KW"/>
</dbReference>